<gene>
    <name evidence="3" type="ORF">G2W53_035111</name>
</gene>
<sequence>MKLENLSSLKSFCSYNYTFMFPSLDKLLIMYCRRMSMFCAGDIHAPLLKGMRWGNHEKLLETNLNKTTQLLFTQEGLTLNQKNATMIRDGEFQANLFDKVRTLCLESFVDESVTFPYSFLGRFPNLQELCVEHSCFEEIIPSEAQIVNHMGKIASFKELYVGYLDQLKTIWNDDSQLQPIHQDLKRLEVECCGRLIKLTPSFVSFENLTHLKVCGCHQLIYLVTSSTAKSLVNLQRLEISDCERMEEIVRNNESEDDVEATIRFYSLWRLQLTDLRSLKSFCSQNHHTFKFPSLQYDVSISGCQQMKMFCGGVVETPKLSNVKIDEDRLYLEGGLNKTIEMAFLNKV</sequence>
<dbReference type="PANTHER" id="PTHR33463">
    <property type="entry name" value="NB-ARC DOMAIN-CONTAINING PROTEIN-RELATED"/>
    <property type="match status" value="1"/>
</dbReference>
<dbReference type="InterPro" id="IPR057135">
    <property type="entry name" value="At4g27190-like_LRR"/>
</dbReference>
<dbReference type="Proteomes" id="UP000634136">
    <property type="component" value="Unassembled WGS sequence"/>
</dbReference>
<dbReference type="SUPFAM" id="SSF52047">
    <property type="entry name" value="RNI-like"/>
    <property type="match status" value="1"/>
</dbReference>
<evidence type="ECO:0000313" key="4">
    <source>
        <dbReference type="Proteomes" id="UP000634136"/>
    </source>
</evidence>
<dbReference type="EMBL" id="JAAIUW010000011">
    <property type="protein sequence ID" value="KAF7808368.1"/>
    <property type="molecule type" value="Genomic_DNA"/>
</dbReference>
<organism evidence="3 4">
    <name type="scientific">Senna tora</name>
    <dbReference type="NCBI Taxonomy" id="362788"/>
    <lineage>
        <taxon>Eukaryota</taxon>
        <taxon>Viridiplantae</taxon>
        <taxon>Streptophyta</taxon>
        <taxon>Embryophyta</taxon>
        <taxon>Tracheophyta</taxon>
        <taxon>Spermatophyta</taxon>
        <taxon>Magnoliopsida</taxon>
        <taxon>eudicotyledons</taxon>
        <taxon>Gunneridae</taxon>
        <taxon>Pentapetalae</taxon>
        <taxon>rosids</taxon>
        <taxon>fabids</taxon>
        <taxon>Fabales</taxon>
        <taxon>Fabaceae</taxon>
        <taxon>Caesalpinioideae</taxon>
        <taxon>Cassia clade</taxon>
        <taxon>Senna</taxon>
    </lineage>
</organism>
<keyword evidence="4" id="KW-1185">Reference proteome</keyword>
<dbReference type="InterPro" id="IPR032675">
    <property type="entry name" value="LRR_dom_sf"/>
</dbReference>
<dbReference type="OrthoDB" id="1430963at2759"/>
<dbReference type="Pfam" id="PF23247">
    <property type="entry name" value="LRR_RPS2"/>
    <property type="match status" value="2"/>
</dbReference>
<proteinExistence type="predicted"/>
<dbReference type="InterPro" id="IPR050905">
    <property type="entry name" value="Plant_NBS-LRR"/>
</dbReference>
<evidence type="ECO:0000256" key="1">
    <source>
        <dbReference type="ARBA" id="ARBA00022821"/>
    </source>
</evidence>
<evidence type="ECO:0000259" key="2">
    <source>
        <dbReference type="Pfam" id="PF23247"/>
    </source>
</evidence>
<name>A0A834W4M0_9FABA</name>
<dbReference type="AlphaFoldDB" id="A0A834W4M0"/>
<accession>A0A834W4M0</accession>
<protein>
    <submittedName>
        <fullName evidence="3">Putative disease resistance protein</fullName>
    </submittedName>
</protein>
<feature type="domain" description="Disease resistance protein At4g27190-like leucine-rich repeats" evidence="2">
    <location>
        <begin position="204"/>
        <end position="307"/>
    </location>
</feature>
<evidence type="ECO:0000313" key="3">
    <source>
        <dbReference type="EMBL" id="KAF7808368.1"/>
    </source>
</evidence>
<comment type="caution">
    <text evidence="3">The sequence shown here is derived from an EMBL/GenBank/DDBJ whole genome shotgun (WGS) entry which is preliminary data.</text>
</comment>
<dbReference type="PANTHER" id="PTHR33463:SF204">
    <property type="entry name" value="NB-ARC DOMAIN-CONTAINING PROTEIN"/>
    <property type="match status" value="1"/>
</dbReference>
<keyword evidence="1" id="KW-0611">Plant defense</keyword>
<reference evidence="3" key="1">
    <citation type="submission" date="2020-09" db="EMBL/GenBank/DDBJ databases">
        <title>Genome-Enabled Discovery of Anthraquinone Biosynthesis in Senna tora.</title>
        <authorList>
            <person name="Kang S.-H."/>
            <person name="Pandey R.P."/>
            <person name="Lee C.-M."/>
            <person name="Sim J.-S."/>
            <person name="Jeong J.-T."/>
            <person name="Choi B.-S."/>
            <person name="Jung M."/>
            <person name="Ginzburg D."/>
            <person name="Zhao K."/>
            <person name="Won S.Y."/>
            <person name="Oh T.-J."/>
            <person name="Yu Y."/>
            <person name="Kim N.-H."/>
            <person name="Lee O.R."/>
            <person name="Lee T.-H."/>
            <person name="Bashyal P."/>
            <person name="Kim T.-S."/>
            <person name="Lee W.-H."/>
            <person name="Kawkins C."/>
            <person name="Kim C.-K."/>
            <person name="Kim J.S."/>
            <person name="Ahn B.O."/>
            <person name="Rhee S.Y."/>
            <person name="Sohng J.K."/>
        </authorList>
    </citation>
    <scope>NUCLEOTIDE SEQUENCE</scope>
    <source>
        <tissue evidence="3">Leaf</tissue>
    </source>
</reference>
<feature type="domain" description="Disease resistance protein At4g27190-like leucine-rich repeats" evidence="2">
    <location>
        <begin position="77"/>
        <end position="202"/>
    </location>
</feature>
<dbReference type="Gene3D" id="3.80.10.10">
    <property type="entry name" value="Ribonuclease Inhibitor"/>
    <property type="match status" value="1"/>
</dbReference>